<sequence>MDIIAVSETKKKRQGNEKLRQYIDARAGIFLLARKNFRHSLKTIIWYLKEFLVSLLTCDFNARVGLQENDEVVSKYGKDVDNNSGEDLIELCAQKLRIFKSQHCHKTIYRSTWERPILQQRSVIDYVITRQSSKTKPQDCKVKRGANCRTDNYLINQDHGDKESNIRGRIAMEGMEDGRKLERQLDYQNNLRFSPNTRTDKTLRTYAR</sequence>
<name>A0A8K0DKQ2_IGNLU</name>
<dbReference type="Proteomes" id="UP000801492">
    <property type="component" value="Unassembled WGS sequence"/>
</dbReference>
<reference evidence="1" key="1">
    <citation type="submission" date="2019-08" db="EMBL/GenBank/DDBJ databases">
        <title>The genome of the North American firefly Photinus pyralis.</title>
        <authorList>
            <consortium name="Photinus pyralis genome working group"/>
            <person name="Fallon T.R."/>
            <person name="Sander Lower S.E."/>
            <person name="Weng J.-K."/>
        </authorList>
    </citation>
    <scope>NUCLEOTIDE SEQUENCE</scope>
    <source>
        <strain evidence="1">TRF0915ILg1</strain>
        <tissue evidence="1">Whole body</tissue>
    </source>
</reference>
<protein>
    <submittedName>
        <fullName evidence="1">Uncharacterized protein</fullName>
    </submittedName>
</protein>
<accession>A0A8K0DKQ2</accession>
<dbReference type="AlphaFoldDB" id="A0A8K0DKQ2"/>
<dbReference type="EMBL" id="VTPC01001367">
    <property type="protein sequence ID" value="KAF2902215.1"/>
    <property type="molecule type" value="Genomic_DNA"/>
</dbReference>
<evidence type="ECO:0000313" key="2">
    <source>
        <dbReference type="Proteomes" id="UP000801492"/>
    </source>
</evidence>
<dbReference type="Gene3D" id="3.60.10.10">
    <property type="entry name" value="Endonuclease/exonuclease/phosphatase"/>
    <property type="match status" value="1"/>
</dbReference>
<dbReference type="InterPro" id="IPR036691">
    <property type="entry name" value="Endo/exonu/phosph_ase_sf"/>
</dbReference>
<evidence type="ECO:0000313" key="1">
    <source>
        <dbReference type="EMBL" id="KAF2902215.1"/>
    </source>
</evidence>
<comment type="caution">
    <text evidence="1">The sequence shown here is derived from an EMBL/GenBank/DDBJ whole genome shotgun (WGS) entry which is preliminary data.</text>
</comment>
<proteinExistence type="predicted"/>
<keyword evidence="2" id="KW-1185">Reference proteome</keyword>
<organism evidence="1 2">
    <name type="scientific">Ignelater luminosus</name>
    <name type="common">Cucubano</name>
    <name type="synonym">Pyrophorus luminosus</name>
    <dbReference type="NCBI Taxonomy" id="2038154"/>
    <lineage>
        <taxon>Eukaryota</taxon>
        <taxon>Metazoa</taxon>
        <taxon>Ecdysozoa</taxon>
        <taxon>Arthropoda</taxon>
        <taxon>Hexapoda</taxon>
        <taxon>Insecta</taxon>
        <taxon>Pterygota</taxon>
        <taxon>Neoptera</taxon>
        <taxon>Endopterygota</taxon>
        <taxon>Coleoptera</taxon>
        <taxon>Polyphaga</taxon>
        <taxon>Elateriformia</taxon>
        <taxon>Elateroidea</taxon>
        <taxon>Elateridae</taxon>
        <taxon>Agrypninae</taxon>
        <taxon>Pyrophorini</taxon>
        <taxon>Ignelater</taxon>
    </lineage>
</organism>
<gene>
    <name evidence="1" type="ORF">ILUMI_03970</name>
</gene>